<feature type="domain" description="Glutamine amidotransferase" evidence="12">
    <location>
        <begin position="12"/>
        <end position="191"/>
    </location>
</feature>
<reference evidence="13 14" key="1">
    <citation type="journal article" date="2012" name="J. Bacteriol.">
        <title>Draft genome sequence of Thermus sp. strain RL, isolated from a hot water spring located atop the Himalayan ranges at Manikaran, India.</title>
        <authorList>
            <person name="Dwivedi V."/>
            <person name="Sangwan N."/>
            <person name="Nigam A."/>
            <person name="Garg N."/>
            <person name="Niharika N."/>
            <person name="Khurana P."/>
            <person name="Khurana J.P."/>
            <person name="Lal R."/>
        </authorList>
    </citation>
    <scope>NUCLEOTIDE SEQUENCE [LARGE SCALE GENOMIC DNA]</scope>
    <source>
        <strain evidence="13 14">RL</strain>
    </source>
</reference>
<dbReference type="PIRSF" id="PIRSF000495">
    <property type="entry name" value="Amidotransf_hisH"/>
    <property type="match status" value="1"/>
</dbReference>
<dbReference type="PANTHER" id="PTHR42701">
    <property type="entry name" value="IMIDAZOLE GLYCEROL PHOSPHATE SYNTHASE SUBUNIT HISH"/>
    <property type="match status" value="1"/>
</dbReference>
<dbReference type="CDD" id="cd01748">
    <property type="entry name" value="GATase1_IGP_Synthase"/>
    <property type="match status" value="1"/>
</dbReference>
<dbReference type="GO" id="GO:0016829">
    <property type="term" value="F:lyase activity"/>
    <property type="evidence" value="ECO:0007669"/>
    <property type="project" value="UniProtKB-KW"/>
</dbReference>
<feature type="active site" description="Nucleophile" evidence="10 11">
    <location>
        <position position="88"/>
    </location>
</feature>
<comment type="caution">
    <text evidence="13">The sequence shown here is derived from an EMBL/GenBank/DDBJ whole genome shotgun (WGS) entry which is preliminary data.</text>
</comment>
<keyword evidence="7 10" id="KW-0456">Lyase</keyword>
<keyword evidence="13" id="KW-0328">Glycosyltransferase</keyword>
<keyword evidence="10" id="KW-0963">Cytoplasm</keyword>
<dbReference type="PANTHER" id="PTHR42701:SF1">
    <property type="entry name" value="IMIDAZOLE GLYCEROL PHOSPHATE SYNTHASE SUBUNIT HISH"/>
    <property type="match status" value="1"/>
</dbReference>
<evidence type="ECO:0000313" key="14">
    <source>
        <dbReference type="Proteomes" id="UP000053186"/>
    </source>
</evidence>
<keyword evidence="14" id="KW-1185">Reference proteome</keyword>
<evidence type="ECO:0000256" key="9">
    <source>
        <dbReference type="ARBA" id="ARBA00049534"/>
    </source>
</evidence>
<gene>
    <name evidence="10 13" type="primary">hisH</name>
    <name evidence="13" type="ORF">RLTM_03681</name>
</gene>
<dbReference type="InterPro" id="IPR029062">
    <property type="entry name" value="Class_I_gatase-like"/>
</dbReference>
<evidence type="ECO:0000313" key="13">
    <source>
        <dbReference type="EMBL" id="EIA39796.1"/>
    </source>
</evidence>
<feature type="active site" evidence="10 11">
    <location>
        <position position="186"/>
    </location>
</feature>
<evidence type="ECO:0000256" key="3">
    <source>
        <dbReference type="ARBA" id="ARBA00022605"/>
    </source>
</evidence>
<organism evidence="13 14">
    <name type="scientific">Thermus parvatiensis</name>
    <dbReference type="NCBI Taxonomy" id="456163"/>
    <lineage>
        <taxon>Bacteria</taxon>
        <taxon>Thermotogati</taxon>
        <taxon>Deinococcota</taxon>
        <taxon>Deinococci</taxon>
        <taxon>Thermales</taxon>
        <taxon>Thermaceae</taxon>
        <taxon>Thermus</taxon>
    </lineage>
</organism>
<evidence type="ECO:0000256" key="2">
    <source>
        <dbReference type="ARBA" id="ARBA00011152"/>
    </source>
</evidence>
<comment type="catalytic activity">
    <reaction evidence="9 10">
        <text>L-glutamine + H2O = L-glutamate + NH4(+)</text>
        <dbReference type="Rhea" id="RHEA:15889"/>
        <dbReference type="ChEBI" id="CHEBI:15377"/>
        <dbReference type="ChEBI" id="CHEBI:28938"/>
        <dbReference type="ChEBI" id="CHEBI:29985"/>
        <dbReference type="ChEBI" id="CHEBI:58359"/>
        <dbReference type="EC" id="3.5.1.2"/>
    </reaction>
</comment>
<dbReference type="EC" id="4.3.2.10" evidence="10"/>
<keyword evidence="13" id="KW-0808">Transferase</keyword>
<dbReference type="EMBL" id="AIJQ01000003">
    <property type="protein sequence ID" value="EIA39796.1"/>
    <property type="molecule type" value="Genomic_DNA"/>
</dbReference>
<dbReference type="PROSITE" id="PS51273">
    <property type="entry name" value="GATASE_TYPE_1"/>
    <property type="match status" value="1"/>
</dbReference>
<dbReference type="GO" id="GO:0004359">
    <property type="term" value="F:glutaminase activity"/>
    <property type="evidence" value="ECO:0007669"/>
    <property type="project" value="UniProtKB-EC"/>
</dbReference>
<dbReference type="Gene3D" id="3.40.50.880">
    <property type="match status" value="1"/>
</dbReference>
<evidence type="ECO:0000256" key="8">
    <source>
        <dbReference type="ARBA" id="ARBA00047838"/>
    </source>
</evidence>
<keyword evidence="6 10" id="KW-0368">Histidine biosynthesis</keyword>
<comment type="subcellular location">
    <subcellularLocation>
        <location evidence="10">Cytoplasm</location>
    </subcellularLocation>
</comment>
<dbReference type="HAMAP" id="MF_00278">
    <property type="entry name" value="HisH"/>
    <property type="match status" value="1"/>
</dbReference>
<comment type="function">
    <text evidence="10">IGPS catalyzes the conversion of PRFAR and glutamine to IGP, AICAR and glutamate. The HisH subunit catalyzes the hydrolysis of glutamine to glutamate and ammonia as part of the synthesis of IGP and AICAR. The resulting ammonia molecule is channeled to the active site of HisF.</text>
</comment>
<dbReference type="InterPro" id="IPR010139">
    <property type="entry name" value="Imidazole-glycPsynth_HisH"/>
</dbReference>
<dbReference type="GO" id="GO:0005737">
    <property type="term" value="C:cytoplasm"/>
    <property type="evidence" value="ECO:0007669"/>
    <property type="project" value="UniProtKB-SubCell"/>
</dbReference>
<comment type="subunit">
    <text evidence="2 10">Heterodimer of HisH and HisF.</text>
</comment>
<dbReference type="GO" id="GO:0000107">
    <property type="term" value="F:imidazoleglycerol-phosphate synthase activity"/>
    <property type="evidence" value="ECO:0007669"/>
    <property type="project" value="UniProtKB-UniRule"/>
</dbReference>
<dbReference type="UniPathway" id="UPA00031">
    <property type="reaction ID" value="UER00010"/>
</dbReference>
<keyword evidence="3 10" id="KW-0028">Amino-acid biosynthesis</keyword>
<keyword evidence="4 10" id="KW-0378">Hydrolase</keyword>
<evidence type="ECO:0000256" key="10">
    <source>
        <dbReference type="HAMAP-Rule" id="MF_00278"/>
    </source>
</evidence>
<evidence type="ECO:0000256" key="5">
    <source>
        <dbReference type="ARBA" id="ARBA00022962"/>
    </source>
</evidence>
<dbReference type="Proteomes" id="UP000053186">
    <property type="component" value="Unassembled WGS sequence"/>
</dbReference>
<accession>H7GF49</accession>
<evidence type="ECO:0000259" key="12">
    <source>
        <dbReference type="Pfam" id="PF00117"/>
    </source>
</evidence>
<dbReference type="EC" id="3.5.1.2" evidence="10"/>
<feature type="active site" evidence="10 11">
    <location>
        <position position="184"/>
    </location>
</feature>
<evidence type="ECO:0000256" key="7">
    <source>
        <dbReference type="ARBA" id="ARBA00023239"/>
    </source>
</evidence>
<keyword evidence="5 10" id="KW-0315">Glutamine amidotransferase</keyword>
<dbReference type="PATRIC" id="fig|456163.3.peg.551"/>
<dbReference type="SUPFAM" id="SSF52317">
    <property type="entry name" value="Class I glutamine amidotransferase-like"/>
    <property type="match status" value="1"/>
</dbReference>
<dbReference type="InterPro" id="IPR017926">
    <property type="entry name" value="GATASE"/>
</dbReference>
<comment type="pathway">
    <text evidence="1 10">Amino-acid biosynthesis; L-histidine biosynthesis; L-histidine from 5-phospho-alpha-D-ribose 1-diphosphate: step 5/9.</text>
</comment>
<evidence type="ECO:0000256" key="4">
    <source>
        <dbReference type="ARBA" id="ARBA00022801"/>
    </source>
</evidence>
<dbReference type="PROSITE" id="PS51274">
    <property type="entry name" value="GATASE_COBBQ"/>
    <property type="match status" value="1"/>
</dbReference>
<dbReference type="AlphaFoldDB" id="H7GF49"/>
<comment type="catalytic activity">
    <reaction evidence="8 10">
        <text>5-[(5-phospho-1-deoxy-D-ribulos-1-ylimino)methylamino]-1-(5-phospho-beta-D-ribosyl)imidazole-4-carboxamide + L-glutamine = D-erythro-1-(imidazol-4-yl)glycerol 3-phosphate + 5-amino-1-(5-phospho-beta-D-ribosyl)imidazole-4-carboxamide + L-glutamate + H(+)</text>
        <dbReference type="Rhea" id="RHEA:24793"/>
        <dbReference type="ChEBI" id="CHEBI:15378"/>
        <dbReference type="ChEBI" id="CHEBI:29985"/>
        <dbReference type="ChEBI" id="CHEBI:58278"/>
        <dbReference type="ChEBI" id="CHEBI:58359"/>
        <dbReference type="ChEBI" id="CHEBI:58475"/>
        <dbReference type="ChEBI" id="CHEBI:58525"/>
        <dbReference type="EC" id="4.3.2.10"/>
    </reaction>
</comment>
<proteinExistence type="inferred from homology"/>
<sequence length="206" mass="22252">MRSPSGGKMKALVIDYGSGNLRSAAKALEAAGFSVAVAQDPKAREDADLLVLPGQGHFGQVMRAFRESGFVERVLRHLERGLPFLGICVGMQVLYEGSEEAPGVRGLGLVPGEVRRFSGGRVPQMGWNALEFGGPFAPLTGRHFYFANSYYGPLTPYSLGKGEYEGTPFTALLAKENLLAPQFHPEKSGKAGLAFLALARRYFEVL</sequence>
<dbReference type="Pfam" id="PF00117">
    <property type="entry name" value="GATase"/>
    <property type="match status" value="1"/>
</dbReference>
<evidence type="ECO:0000256" key="6">
    <source>
        <dbReference type="ARBA" id="ARBA00023102"/>
    </source>
</evidence>
<name>H7GF49_9DEIN</name>
<evidence type="ECO:0000256" key="11">
    <source>
        <dbReference type="PIRSR" id="PIRSR000495-1"/>
    </source>
</evidence>
<evidence type="ECO:0000256" key="1">
    <source>
        <dbReference type="ARBA" id="ARBA00005091"/>
    </source>
</evidence>
<protein>
    <recommendedName>
        <fullName evidence="10">Imidazole glycerol phosphate synthase subunit HisH</fullName>
        <ecNumber evidence="10">4.3.2.10</ecNumber>
    </recommendedName>
    <alternativeName>
        <fullName evidence="10">IGP synthase glutaminase subunit</fullName>
        <ecNumber evidence="10">3.5.1.2</ecNumber>
    </alternativeName>
    <alternativeName>
        <fullName evidence="10">IGP synthase subunit HisH</fullName>
    </alternativeName>
    <alternativeName>
        <fullName evidence="10">ImGP synthase subunit HisH</fullName>
        <shortName evidence="10">IGPS subunit HisH</shortName>
    </alternativeName>
</protein>
<dbReference type="GO" id="GO:0000105">
    <property type="term" value="P:L-histidine biosynthetic process"/>
    <property type="evidence" value="ECO:0007669"/>
    <property type="project" value="UniProtKB-UniRule"/>
</dbReference>
<dbReference type="NCBIfam" id="TIGR01855">
    <property type="entry name" value="IMP_synth_hisH"/>
    <property type="match status" value="1"/>
</dbReference>